<dbReference type="OrthoDB" id="4516955at2"/>
<name>A0A1I0YJJ8_9PSEU</name>
<gene>
    <name evidence="4" type="ORF">SAMN05216266_105125</name>
</gene>
<dbReference type="NCBIfam" id="TIGR00996">
    <property type="entry name" value="Mtu_fam_mce"/>
    <property type="match status" value="1"/>
</dbReference>
<organism evidence="4 5">
    <name type="scientific">Amycolatopsis marina</name>
    <dbReference type="NCBI Taxonomy" id="490629"/>
    <lineage>
        <taxon>Bacteria</taxon>
        <taxon>Bacillati</taxon>
        <taxon>Actinomycetota</taxon>
        <taxon>Actinomycetes</taxon>
        <taxon>Pseudonocardiales</taxon>
        <taxon>Pseudonocardiaceae</taxon>
        <taxon>Amycolatopsis</taxon>
    </lineage>
</organism>
<evidence type="ECO:0000259" key="2">
    <source>
        <dbReference type="Pfam" id="PF02470"/>
    </source>
</evidence>
<feature type="domain" description="Mammalian cell entry C-terminal" evidence="3">
    <location>
        <begin position="112"/>
        <end position="287"/>
    </location>
</feature>
<dbReference type="InterPro" id="IPR003399">
    <property type="entry name" value="Mce/MlaD"/>
</dbReference>
<evidence type="ECO:0000256" key="1">
    <source>
        <dbReference type="SAM" id="MobiDB-lite"/>
    </source>
</evidence>
<dbReference type="EMBL" id="FOKG01000005">
    <property type="protein sequence ID" value="SFB13361.1"/>
    <property type="molecule type" value="Genomic_DNA"/>
</dbReference>
<sequence>MFRPRPSRLLTVAIVAALAVSATIVLWPSNSDRAITVHFASTTGLYVGDDVRILDVPVGSITSIEPTDGSVVVELEYAEEHLLPADVQAAIIAPTLVTGRYVALHPPYTSGPELDDGAVIPVERTVVPMEWDQITEQVAQLAADLGPEGANSEGALSRLLDVSARNLDGQGARLHQTLTDLAAATTTLADGSGDLFETVENLRILVGALADSDHVVAEFQKQLAGVSGVLEENRELVTTTLRTLDGSVEQIRAFVADNTDRLTANLESLGSVAENLAGQRQRIADLLQIGPTTLSNYNNVYDPESSSINAVVSDIFLQHPAVFVCSTIFSLGGPPEQCQQALAPLLNVLPDQLPVGTNPLYRDGVSNQVDAGEGAEPSPPRKQEPAPAPQPGAQEGLAGLLLPGGIR</sequence>
<proteinExistence type="predicted"/>
<dbReference type="Pfam" id="PF02470">
    <property type="entry name" value="MlaD"/>
    <property type="match status" value="1"/>
</dbReference>
<dbReference type="InterPro" id="IPR052336">
    <property type="entry name" value="MlaD_Phospholipid_Transporter"/>
</dbReference>
<evidence type="ECO:0000313" key="4">
    <source>
        <dbReference type="EMBL" id="SFB13361.1"/>
    </source>
</evidence>
<accession>A0A1I0YJJ8</accession>
<dbReference type="InterPro" id="IPR024516">
    <property type="entry name" value="Mce_C"/>
</dbReference>
<dbReference type="Pfam" id="PF11887">
    <property type="entry name" value="Mce4_CUP1"/>
    <property type="match status" value="1"/>
</dbReference>
<reference evidence="5" key="1">
    <citation type="submission" date="2016-10" db="EMBL/GenBank/DDBJ databases">
        <authorList>
            <person name="Varghese N."/>
            <person name="Submissions S."/>
        </authorList>
    </citation>
    <scope>NUCLEOTIDE SEQUENCE [LARGE SCALE GENOMIC DNA]</scope>
    <source>
        <strain evidence="5">CGMCC 4.3568</strain>
    </source>
</reference>
<dbReference type="PANTHER" id="PTHR33371">
    <property type="entry name" value="INTERMEMBRANE PHOSPHOLIPID TRANSPORT SYSTEM BINDING PROTEIN MLAD-RELATED"/>
    <property type="match status" value="1"/>
</dbReference>
<evidence type="ECO:0000259" key="3">
    <source>
        <dbReference type="Pfam" id="PF11887"/>
    </source>
</evidence>
<evidence type="ECO:0000313" key="5">
    <source>
        <dbReference type="Proteomes" id="UP000243799"/>
    </source>
</evidence>
<dbReference type="InterPro" id="IPR005693">
    <property type="entry name" value="Mce"/>
</dbReference>
<dbReference type="PANTHER" id="PTHR33371:SF4">
    <property type="entry name" value="INTERMEMBRANE PHOSPHOLIPID TRANSPORT SYSTEM BINDING PROTEIN MLAD"/>
    <property type="match status" value="1"/>
</dbReference>
<protein>
    <submittedName>
        <fullName evidence="4">Phospholipid/cholesterol/gamma-HCH transport system substrate-binding protein</fullName>
    </submittedName>
</protein>
<dbReference type="RefSeq" id="WP_091672353.1">
    <property type="nucleotide sequence ID" value="NZ_FOKG01000005.1"/>
</dbReference>
<feature type="region of interest" description="Disordered" evidence="1">
    <location>
        <begin position="359"/>
        <end position="407"/>
    </location>
</feature>
<dbReference type="AlphaFoldDB" id="A0A1I0YJJ8"/>
<dbReference type="Proteomes" id="UP000243799">
    <property type="component" value="Unassembled WGS sequence"/>
</dbReference>
<feature type="domain" description="Mce/MlaD" evidence="2">
    <location>
        <begin position="34"/>
        <end position="107"/>
    </location>
</feature>
<keyword evidence="5" id="KW-1185">Reference proteome</keyword>
<dbReference type="STRING" id="490629.SAMN05216266_105125"/>
<dbReference type="GO" id="GO:0005576">
    <property type="term" value="C:extracellular region"/>
    <property type="evidence" value="ECO:0007669"/>
    <property type="project" value="TreeGrafter"/>
</dbReference>